<dbReference type="HOGENOM" id="CLU_099502_4_1_1"/>
<accession>R7UEN7</accession>
<evidence type="ECO:0000313" key="12">
    <source>
        <dbReference type="Proteomes" id="UP000014760"/>
    </source>
</evidence>
<gene>
    <name evidence="10" type="ORF">CAPTEDRAFT_174885</name>
</gene>
<dbReference type="OMA" id="PQQFAIC"/>
<protein>
    <recommendedName>
        <fullName evidence="9">Mitochondrial pyruvate carrier</fullName>
    </recommendedName>
</protein>
<dbReference type="PANTHER" id="PTHR14154">
    <property type="entry name" value="UPF0041 BRAIN PROTEIN 44-RELATED"/>
    <property type="match status" value="1"/>
</dbReference>
<evidence type="ECO:0000313" key="10">
    <source>
        <dbReference type="EMBL" id="ELU04999.1"/>
    </source>
</evidence>
<dbReference type="AlphaFoldDB" id="R7UEN7"/>
<evidence type="ECO:0000256" key="6">
    <source>
        <dbReference type="ARBA" id="ARBA00022989"/>
    </source>
</evidence>
<feature type="transmembrane region" description="Helical" evidence="9">
    <location>
        <begin position="88"/>
        <end position="107"/>
    </location>
</feature>
<evidence type="ECO:0000256" key="4">
    <source>
        <dbReference type="ARBA" id="ARBA00022692"/>
    </source>
</evidence>
<keyword evidence="7 9" id="KW-0496">Mitochondrion</keyword>
<evidence type="ECO:0000256" key="5">
    <source>
        <dbReference type="ARBA" id="ARBA00022792"/>
    </source>
</evidence>
<dbReference type="OrthoDB" id="869189at2759"/>
<reference evidence="11" key="3">
    <citation type="submission" date="2015-06" db="UniProtKB">
        <authorList>
            <consortium name="EnsemblMetazoa"/>
        </authorList>
    </citation>
    <scope>IDENTIFICATION</scope>
</reference>
<dbReference type="STRING" id="283909.R7UEN7"/>
<keyword evidence="3 9" id="KW-0813">Transport</keyword>
<dbReference type="GO" id="GO:0005743">
    <property type="term" value="C:mitochondrial inner membrane"/>
    <property type="evidence" value="ECO:0007669"/>
    <property type="project" value="UniProtKB-SubCell"/>
</dbReference>
<keyword evidence="6 9" id="KW-1133">Transmembrane helix</keyword>
<evidence type="ECO:0000256" key="2">
    <source>
        <dbReference type="ARBA" id="ARBA00006416"/>
    </source>
</evidence>
<evidence type="ECO:0000256" key="1">
    <source>
        <dbReference type="ARBA" id="ARBA00004448"/>
    </source>
</evidence>
<dbReference type="Proteomes" id="UP000014760">
    <property type="component" value="Unassembled WGS sequence"/>
</dbReference>
<comment type="caution">
    <text evidence="9">Lacks conserved residue(s) required for the propagation of feature annotation.</text>
</comment>
<name>R7UEN7_CAPTE</name>
<dbReference type="FunCoup" id="R7UEN7">
    <property type="interactions" value="524"/>
</dbReference>
<keyword evidence="12" id="KW-1185">Reference proteome</keyword>
<evidence type="ECO:0000256" key="7">
    <source>
        <dbReference type="ARBA" id="ARBA00023128"/>
    </source>
</evidence>
<keyword evidence="8 9" id="KW-0472">Membrane</keyword>
<dbReference type="EMBL" id="KB301890">
    <property type="protein sequence ID" value="ELU04999.1"/>
    <property type="molecule type" value="Genomic_DNA"/>
</dbReference>
<sequence length="115" mass="12915">MSAVAKVVTQTIGKLVPVKLQPLWNHPAGPQTIFFWAPTFKWCLVGAGLADYARPAEKLSLTQSGALTATGVIWARYSMVIVPKNYNLFAVNFFLGFTGMWQLSRIYRHRQSLKE</sequence>
<dbReference type="EMBL" id="AMQN01007978">
    <property type="status" value="NOT_ANNOTATED_CDS"/>
    <property type="molecule type" value="Genomic_DNA"/>
</dbReference>
<comment type="similarity">
    <text evidence="2 9">Belongs to the mitochondrial pyruvate carrier (MPC) (TC 2.A.105) family.</text>
</comment>
<reference evidence="12" key="1">
    <citation type="submission" date="2012-12" db="EMBL/GenBank/DDBJ databases">
        <authorList>
            <person name="Hellsten U."/>
            <person name="Grimwood J."/>
            <person name="Chapman J.A."/>
            <person name="Shapiro H."/>
            <person name="Aerts A."/>
            <person name="Otillar R.P."/>
            <person name="Terry A.Y."/>
            <person name="Boore J.L."/>
            <person name="Simakov O."/>
            <person name="Marletaz F."/>
            <person name="Cho S.-J."/>
            <person name="Edsinger-Gonzales E."/>
            <person name="Havlak P."/>
            <person name="Kuo D.-H."/>
            <person name="Larsson T."/>
            <person name="Lv J."/>
            <person name="Arendt D."/>
            <person name="Savage R."/>
            <person name="Osoegawa K."/>
            <person name="de Jong P."/>
            <person name="Lindberg D.R."/>
            <person name="Seaver E.C."/>
            <person name="Weisblat D.A."/>
            <person name="Putnam N.H."/>
            <person name="Grigoriev I.V."/>
            <person name="Rokhsar D.S."/>
        </authorList>
    </citation>
    <scope>NUCLEOTIDE SEQUENCE</scope>
    <source>
        <strain evidence="12">I ESC-2004</strain>
    </source>
</reference>
<comment type="function">
    <text evidence="9">Mediates the uptake of pyruvate into mitochondria.</text>
</comment>
<dbReference type="EnsemblMetazoa" id="CapteT174885">
    <property type="protein sequence ID" value="CapteP174885"/>
    <property type="gene ID" value="CapteG174885"/>
</dbReference>
<reference evidence="10 12" key="2">
    <citation type="journal article" date="2013" name="Nature">
        <title>Insights into bilaterian evolution from three spiralian genomes.</title>
        <authorList>
            <person name="Simakov O."/>
            <person name="Marletaz F."/>
            <person name="Cho S.J."/>
            <person name="Edsinger-Gonzales E."/>
            <person name="Havlak P."/>
            <person name="Hellsten U."/>
            <person name="Kuo D.H."/>
            <person name="Larsson T."/>
            <person name="Lv J."/>
            <person name="Arendt D."/>
            <person name="Savage R."/>
            <person name="Osoegawa K."/>
            <person name="de Jong P."/>
            <person name="Grimwood J."/>
            <person name="Chapman J.A."/>
            <person name="Shapiro H."/>
            <person name="Aerts A."/>
            <person name="Otillar R.P."/>
            <person name="Terry A.Y."/>
            <person name="Boore J.L."/>
            <person name="Grigoriev I.V."/>
            <person name="Lindberg D.R."/>
            <person name="Seaver E.C."/>
            <person name="Weisblat D.A."/>
            <person name="Putnam N.H."/>
            <person name="Rokhsar D.S."/>
        </authorList>
    </citation>
    <scope>NUCLEOTIDE SEQUENCE</scope>
    <source>
        <strain evidence="10 12">I ESC-2004</strain>
    </source>
</reference>
<dbReference type="InterPro" id="IPR005336">
    <property type="entry name" value="MPC"/>
</dbReference>
<evidence type="ECO:0000256" key="9">
    <source>
        <dbReference type="RuleBase" id="RU363100"/>
    </source>
</evidence>
<dbReference type="Pfam" id="PF03650">
    <property type="entry name" value="MPC"/>
    <property type="match status" value="1"/>
</dbReference>
<proteinExistence type="inferred from homology"/>
<organism evidence="10">
    <name type="scientific">Capitella teleta</name>
    <name type="common">Polychaete worm</name>
    <dbReference type="NCBI Taxonomy" id="283909"/>
    <lineage>
        <taxon>Eukaryota</taxon>
        <taxon>Metazoa</taxon>
        <taxon>Spiralia</taxon>
        <taxon>Lophotrochozoa</taxon>
        <taxon>Annelida</taxon>
        <taxon>Polychaeta</taxon>
        <taxon>Sedentaria</taxon>
        <taxon>Scolecida</taxon>
        <taxon>Capitellidae</taxon>
        <taxon>Capitella</taxon>
    </lineage>
</organism>
<evidence type="ECO:0000256" key="3">
    <source>
        <dbReference type="ARBA" id="ARBA00022448"/>
    </source>
</evidence>
<dbReference type="GO" id="GO:0006850">
    <property type="term" value="P:pyruvate import into mitochondria"/>
    <property type="evidence" value="ECO:0007669"/>
    <property type="project" value="InterPro"/>
</dbReference>
<keyword evidence="4 9" id="KW-0812">Transmembrane</keyword>
<evidence type="ECO:0000313" key="11">
    <source>
        <dbReference type="EnsemblMetazoa" id="CapteP174885"/>
    </source>
</evidence>
<evidence type="ECO:0000256" key="8">
    <source>
        <dbReference type="ARBA" id="ARBA00023136"/>
    </source>
</evidence>
<comment type="subcellular location">
    <subcellularLocation>
        <location evidence="1 9">Mitochondrion inner membrane</location>
        <topology evidence="1 9">Multi-pass membrane protein</topology>
    </subcellularLocation>
</comment>
<keyword evidence="5 9" id="KW-0999">Mitochondrion inner membrane</keyword>